<accession>A0A0V0GM82</accession>
<dbReference type="InterPro" id="IPR045167">
    <property type="entry name" value="Hobbit"/>
</dbReference>
<protein>
    <submittedName>
        <fullName evidence="1">Putative ovule protein</fullName>
    </submittedName>
</protein>
<name>A0A0V0GM82_SOLCH</name>
<proteinExistence type="predicted"/>
<dbReference type="EMBL" id="GEDG01035674">
    <property type="protein sequence ID" value="JAP09096.1"/>
    <property type="molecule type" value="Transcribed_RNA"/>
</dbReference>
<sequence length="112" mass="12245">MTLDISKDSGPDPTLSVKFRIVSIIVQLCESQTSSGQSSMHSGSFPANHAIQTMTEKTSAPFSCEEVSLLCEFGHDREAGTVVRNVDIRNGEISVNLNEELLLKKKVLILHT</sequence>
<dbReference type="PANTHER" id="PTHR15678">
    <property type="entry name" value="ANTIGEN MLAA-22-RELATED"/>
    <property type="match status" value="1"/>
</dbReference>
<dbReference type="PANTHER" id="PTHR15678:SF6">
    <property type="entry name" value="BRIDGE-LIKE LIPID TRANSFER PROTEIN FAMILY MEMBER 2"/>
    <property type="match status" value="1"/>
</dbReference>
<organism evidence="1">
    <name type="scientific">Solanum chacoense</name>
    <name type="common">Chaco potato</name>
    <dbReference type="NCBI Taxonomy" id="4108"/>
    <lineage>
        <taxon>Eukaryota</taxon>
        <taxon>Viridiplantae</taxon>
        <taxon>Streptophyta</taxon>
        <taxon>Embryophyta</taxon>
        <taxon>Tracheophyta</taxon>
        <taxon>Spermatophyta</taxon>
        <taxon>Magnoliopsida</taxon>
        <taxon>eudicotyledons</taxon>
        <taxon>Gunneridae</taxon>
        <taxon>Pentapetalae</taxon>
        <taxon>asterids</taxon>
        <taxon>lamiids</taxon>
        <taxon>Solanales</taxon>
        <taxon>Solanaceae</taxon>
        <taxon>Solanoideae</taxon>
        <taxon>Solaneae</taxon>
        <taxon>Solanum</taxon>
    </lineage>
</organism>
<dbReference type="AlphaFoldDB" id="A0A0V0GM82"/>
<evidence type="ECO:0000313" key="1">
    <source>
        <dbReference type="EMBL" id="JAP09096.1"/>
    </source>
</evidence>
<reference evidence="1" key="1">
    <citation type="submission" date="2015-12" db="EMBL/GenBank/DDBJ databases">
        <title>Gene expression during late stages of embryo sac development: a critical building block for successful pollen-pistil interactions.</title>
        <authorList>
            <person name="Liu Y."/>
            <person name="Joly V."/>
            <person name="Sabar M."/>
            <person name="Matton D.P."/>
        </authorList>
    </citation>
    <scope>NUCLEOTIDE SEQUENCE</scope>
</reference>
<dbReference type="Pfam" id="PF10344">
    <property type="entry name" value="Hobbit"/>
    <property type="match status" value="1"/>
</dbReference>